<gene>
    <name evidence="6" type="ORF">SAMN04488565_0580</name>
</gene>
<evidence type="ECO:0000313" key="6">
    <source>
        <dbReference type="EMBL" id="SDQ10913.1"/>
    </source>
</evidence>
<dbReference type="InterPro" id="IPR036597">
    <property type="entry name" value="Fido-like_dom_sf"/>
</dbReference>
<dbReference type="Proteomes" id="UP000182690">
    <property type="component" value="Unassembled WGS sequence"/>
</dbReference>
<evidence type="ECO:0000313" key="7">
    <source>
        <dbReference type="Proteomes" id="UP000182690"/>
    </source>
</evidence>
<evidence type="ECO:0000256" key="1">
    <source>
        <dbReference type="ARBA" id="ARBA00023015"/>
    </source>
</evidence>
<feature type="binding site" evidence="4">
    <location>
        <begin position="260"/>
        <end position="267"/>
    </location>
    <ligand>
        <name>ATP</name>
        <dbReference type="ChEBI" id="CHEBI:30616"/>
    </ligand>
</feature>
<name>A0A1H0Y770_9MICO</name>
<feature type="domain" description="Fido" evidence="5">
    <location>
        <begin position="166"/>
        <end position="318"/>
    </location>
</feature>
<dbReference type="STRING" id="1079994.SAMN04488565_0580"/>
<dbReference type="InterPro" id="IPR003812">
    <property type="entry name" value="Fido"/>
</dbReference>
<proteinExistence type="predicted"/>
<dbReference type="PROSITE" id="PS51459">
    <property type="entry name" value="FIDO"/>
    <property type="match status" value="1"/>
</dbReference>
<organism evidence="6 7">
    <name type="scientific">Leucobacter chromiiresistens</name>
    <dbReference type="NCBI Taxonomy" id="1079994"/>
    <lineage>
        <taxon>Bacteria</taxon>
        <taxon>Bacillati</taxon>
        <taxon>Actinomycetota</taxon>
        <taxon>Actinomycetes</taxon>
        <taxon>Micrococcales</taxon>
        <taxon>Microbacteriaceae</taxon>
        <taxon>Leucobacter</taxon>
    </lineage>
</organism>
<dbReference type="GO" id="GO:0005524">
    <property type="term" value="F:ATP binding"/>
    <property type="evidence" value="ECO:0007669"/>
    <property type="project" value="UniProtKB-KW"/>
</dbReference>
<dbReference type="PANTHER" id="PTHR13504:SF38">
    <property type="entry name" value="FIDO DOMAIN-CONTAINING PROTEIN"/>
    <property type="match status" value="1"/>
</dbReference>
<sequence>MKQDGERFFRVFTMSDLDDSRYMHWDEISRRTPPRDLTHEEWWVALKISRLAQSRRLPLHAKNGSAFTVNLTDEVLQLSEEIARRAGGTVGGAKNDLNRTGADTYLVRSLLEESIRSSQLEGASTTRRVAVEMIDSGREPQDVSETMILNNYVAMQEAKTESSSPLTPELVLDLHRTLTQNTLEDPDGSGRLQTPSDERVSVWAGDVCVHVPPPAEELPERLQKLSEFANGTPEDSPYLPPVVRAIITHFMFGYDHYFEDGNGRTARAAFYWSMLHNDYWLAEYATISEILRKAPGKHGDAYEHSEDDDGDLTYFVLHQLRVFKRALDRLDTHIETRRAETSRLQRALTGAAEQFNFRQGEILESLSSQEYTAVSAATVANRFHVTEQTGRNDLRHLERLGLLFRLPKSRPALWVASGDLAARIDKLDPGTGQ</sequence>
<feature type="binding site" evidence="4">
    <location>
        <begin position="207"/>
        <end position="210"/>
    </location>
    <ligand>
        <name>ATP</name>
        <dbReference type="ChEBI" id="CHEBI:30616"/>
    </ligand>
</feature>
<protein>
    <submittedName>
        <fullName evidence="6">Fic family protein</fullName>
    </submittedName>
</protein>
<feature type="active site" evidence="3">
    <location>
        <position position="256"/>
    </location>
</feature>
<dbReference type="SUPFAM" id="SSF140931">
    <property type="entry name" value="Fic-like"/>
    <property type="match status" value="1"/>
</dbReference>
<dbReference type="InterPro" id="IPR001034">
    <property type="entry name" value="DeoR_HTH"/>
</dbReference>
<evidence type="ECO:0000259" key="5">
    <source>
        <dbReference type="PROSITE" id="PS51459"/>
    </source>
</evidence>
<dbReference type="InterPro" id="IPR036390">
    <property type="entry name" value="WH_DNA-bd_sf"/>
</dbReference>
<dbReference type="RefSeq" id="WP_231291514.1">
    <property type="nucleotide sequence ID" value="NZ_FNKB01000001.1"/>
</dbReference>
<dbReference type="AlphaFoldDB" id="A0A1H0Y770"/>
<evidence type="ECO:0000256" key="4">
    <source>
        <dbReference type="PIRSR" id="PIRSR640198-2"/>
    </source>
</evidence>
<evidence type="ECO:0000256" key="2">
    <source>
        <dbReference type="ARBA" id="ARBA00023163"/>
    </source>
</evidence>
<evidence type="ECO:0000256" key="3">
    <source>
        <dbReference type="PIRSR" id="PIRSR640198-1"/>
    </source>
</evidence>
<reference evidence="6 7" key="1">
    <citation type="submission" date="2016-10" db="EMBL/GenBank/DDBJ databases">
        <authorList>
            <person name="de Groot N.N."/>
        </authorList>
    </citation>
    <scope>NUCLEOTIDE SEQUENCE [LARGE SCALE GENOMIC DNA]</scope>
    <source>
        <strain evidence="6 7">DSM 22788</strain>
    </source>
</reference>
<keyword evidence="4" id="KW-0067">ATP-binding</keyword>
<dbReference type="Gene3D" id="1.10.3290.10">
    <property type="entry name" value="Fido-like domain"/>
    <property type="match status" value="1"/>
</dbReference>
<dbReference type="SUPFAM" id="SSF46785">
    <property type="entry name" value="Winged helix' DNA-binding domain"/>
    <property type="match status" value="1"/>
</dbReference>
<keyword evidence="4" id="KW-0547">Nucleotide-binding</keyword>
<dbReference type="Pfam" id="PF08220">
    <property type="entry name" value="HTH_DeoR"/>
    <property type="match status" value="1"/>
</dbReference>
<dbReference type="InterPro" id="IPR040198">
    <property type="entry name" value="Fido_containing"/>
</dbReference>
<dbReference type="Pfam" id="PF02661">
    <property type="entry name" value="Fic"/>
    <property type="match status" value="1"/>
</dbReference>
<dbReference type="EMBL" id="FNKB01000001">
    <property type="protein sequence ID" value="SDQ10913.1"/>
    <property type="molecule type" value="Genomic_DNA"/>
</dbReference>
<dbReference type="PANTHER" id="PTHR13504">
    <property type="entry name" value="FIDO DOMAIN-CONTAINING PROTEIN DDB_G0283145"/>
    <property type="match status" value="1"/>
</dbReference>
<keyword evidence="1" id="KW-0805">Transcription regulation</keyword>
<accession>A0A1H0Y770</accession>
<keyword evidence="2" id="KW-0804">Transcription</keyword>
<dbReference type="GO" id="GO:0003700">
    <property type="term" value="F:DNA-binding transcription factor activity"/>
    <property type="evidence" value="ECO:0007669"/>
    <property type="project" value="InterPro"/>
</dbReference>